<dbReference type="Pfam" id="PF03106">
    <property type="entry name" value="WRKY"/>
    <property type="match status" value="1"/>
</dbReference>
<dbReference type="InterPro" id="IPR036576">
    <property type="entry name" value="WRKY_dom_sf"/>
</dbReference>
<keyword evidence="4" id="KW-0804">Transcription</keyword>
<keyword evidence="5" id="KW-0539">Nucleus</keyword>
<evidence type="ECO:0000313" key="8">
    <source>
        <dbReference type="EMBL" id="GAA0157484.1"/>
    </source>
</evidence>
<dbReference type="InterPro" id="IPR003657">
    <property type="entry name" value="WRKY_dom"/>
</dbReference>
<feature type="region of interest" description="Disordered" evidence="6">
    <location>
        <begin position="1"/>
        <end position="26"/>
    </location>
</feature>
<dbReference type="EMBL" id="BAABME010003116">
    <property type="protein sequence ID" value="GAA0157484.1"/>
    <property type="molecule type" value="Genomic_DNA"/>
</dbReference>
<protein>
    <submittedName>
        <fullName evidence="8">DNA-binding transcription factor</fullName>
    </submittedName>
</protein>
<dbReference type="PROSITE" id="PS50811">
    <property type="entry name" value="WRKY"/>
    <property type="match status" value="1"/>
</dbReference>
<evidence type="ECO:0000256" key="1">
    <source>
        <dbReference type="ARBA" id="ARBA00004123"/>
    </source>
</evidence>
<sequence>MSYENKDSIFSNYDHMRSGDNNSTLPLHGENPWNNIYNQPSPWLLQNSSSLLEMDPFSMSFSECLQGALANHNKVSPSNMSTWRSTEQVPCVVDDDDGSNEKKITNIIGENPPGQSSYNHHQFTQISSISSSSTEVGGEDDSSKTKEKLPLEPIQCENEDEKSKKLSKAKKNKEKKQREPRFAFITKSEVDNLEDGYRWRKYGQKAVKDSSFPRSYYRCTSQKCPVKKRVERSFQDPSIVITTYEGQHNHLSPATLRSNAAVSIFSPHFFSSSSTNPSFPLNQQLLFSHQMLHQNNNPNQIMAPTQQQQLHHDYHQRNLLQGTTNQYYLQEQETSVKAQPSNDYHQ</sequence>
<dbReference type="SMART" id="SM00774">
    <property type="entry name" value="WRKY"/>
    <property type="match status" value="1"/>
</dbReference>
<comment type="subcellular location">
    <subcellularLocation>
        <location evidence="1">Nucleus</location>
    </subcellularLocation>
</comment>
<dbReference type="GO" id="GO:0003700">
    <property type="term" value="F:DNA-binding transcription factor activity"/>
    <property type="evidence" value="ECO:0007669"/>
    <property type="project" value="InterPro"/>
</dbReference>
<dbReference type="Gene3D" id="2.20.25.80">
    <property type="entry name" value="WRKY domain"/>
    <property type="match status" value="1"/>
</dbReference>
<dbReference type="AlphaFoldDB" id="A0AAV3Q0C5"/>
<dbReference type="SUPFAM" id="SSF118290">
    <property type="entry name" value="WRKY DNA-binding domain"/>
    <property type="match status" value="1"/>
</dbReference>
<evidence type="ECO:0000256" key="3">
    <source>
        <dbReference type="ARBA" id="ARBA00023125"/>
    </source>
</evidence>
<name>A0AAV3Q0C5_LITER</name>
<evidence type="ECO:0000259" key="7">
    <source>
        <dbReference type="PROSITE" id="PS50811"/>
    </source>
</evidence>
<evidence type="ECO:0000313" key="9">
    <source>
        <dbReference type="Proteomes" id="UP001454036"/>
    </source>
</evidence>
<evidence type="ECO:0000256" key="6">
    <source>
        <dbReference type="SAM" id="MobiDB-lite"/>
    </source>
</evidence>
<feature type="region of interest" description="Disordered" evidence="6">
    <location>
        <begin position="91"/>
        <end position="180"/>
    </location>
</feature>
<dbReference type="PANTHER" id="PTHR31221:SF334">
    <property type="entry name" value="WRKY TRANSCRIPTION FACTOR 57-RELATED"/>
    <property type="match status" value="1"/>
</dbReference>
<dbReference type="PANTHER" id="PTHR31221">
    <property type="entry name" value="WRKY TRANSCRIPTION FACTOR PROTEIN 1-RELATED"/>
    <property type="match status" value="1"/>
</dbReference>
<dbReference type="GO" id="GO:0043565">
    <property type="term" value="F:sequence-specific DNA binding"/>
    <property type="evidence" value="ECO:0007669"/>
    <property type="project" value="InterPro"/>
</dbReference>
<gene>
    <name evidence="8" type="ORF">LIER_14741</name>
</gene>
<keyword evidence="9" id="KW-1185">Reference proteome</keyword>
<accession>A0AAV3Q0C5</accession>
<keyword evidence="3 8" id="KW-0238">DNA-binding</keyword>
<reference evidence="8 9" key="1">
    <citation type="submission" date="2024-01" db="EMBL/GenBank/DDBJ databases">
        <title>The complete chloroplast genome sequence of Lithospermum erythrorhizon: insights into the phylogenetic relationship among Boraginaceae species and the maternal lineages of purple gromwells.</title>
        <authorList>
            <person name="Okada T."/>
            <person name="Watanabe K."/>
        </authorList>
    </citation>
    <scope>NUCLEOTIDE SEQUENCE [LARGE SCALE GENOMIC DNA]</scope>
</reference>
<feature type="domain" description="WRKY" evidence="7">
    <location>
        <begin position="188"/>
        <end position="253"/>
    </location>
</feature>
<comment type="caution">
    <text evidence="8">The sequence shown here is derived from an EMBL/GenBank/DDBJ whole genome shotgun (WGS) entry which is preliminary data.</text>
</comment>
<feature type="compositionally biased region" description="Basic and acidic residues" evidence="6">
    <location>
        <begin position="141"/>
        <end position="150"/>
    </location>
</feature>
<dbReference type="Proteomes" id="UP001454036">
    <property type="component" value="Unassembled WGS sequence"/>
</dbReference>
<organism evidence="8 9">
    <name type="scientific">Lithospermum erythrorhizon</name>
    <name type="common">Purple gromwell</name>
    <name type="synonym">Lithospermum officinale var. erythrorhizon</name>
    <dbReference type="NCBI Taxonomy" id="34254"/>
    <lineage>
        <taxon>Eukaryota</taxon>
        <taxon>Viridiplantae</taxon>
        <taxon>Streptophyta</taxon>
        <taxon>Embryophyta</taxon>
        <taxon>Tracheophyta</taxon>
        <taxon>Spermatophyta</taxon>
        <taxon>Magnoliopsida</taxon>
        <taxon>eudicotyledons</taxon>
        <taxon>Gunneridae</taxon>
        <taxon>Pentapetalae</taxon>
        <taxon>asterids</taxon>
        <taxon>lamiids</taxon>
        <taxon>Boraginales</taxon>
        <taxon>Boraginaceae</taxon>
        <taxon>Boraginoideae</taxon>
        <taxon>Lithospermeae</taxon>
        <taxon>Lithospermum</taxon>
    </lineage>
</organism>
<evidence type="ECO:0000256" key="2">
    <source>
        <dbReference type="ARBA" id="ARBA00023015"/>
    </source>
</evidence>
<feature type="compositionally biased region" description="Basic residues" evidence="6">
    <location>
        <begin position="165"/>
        <end position="175"/>
    </location>
</feature>
<keyword evidence="2" id="KW-0805">Transcription regulation</keyword>
<evidence type="ECO:0000256" key="5">
    <source>
        <dbReference type="ARBA" id="ARBA00023242"/>
    </source>
</evidence>
<feature type="compositionally biased region" description="Polar residues" evidence="6">
    <location>
        <begin position="113"/>
        <end position="125"/>
    </location>
</feature>
<dbReference type="FunFam" id="2.20.25.80:FF:000003">
    <property type="entry name" value="WRKY transcription factor 57"/>
    <property type="match status" value="1"/>
</dbReference>
<dbReference type="InterPro" id="IPR044810">
    <property type="entry name" value="WRKY_plant"/>
</dbReference>
<proteinExistence type="predicted"/>
<dbReference type="GO" id="GO:0005634">
    <property type="term" value="C:nucleus"/>
    <property type="evidence" value="ECO:0007669"/>
    <property type="project" value="UniProtKB-SubCell"/>
</dbReference>
<evidence type="ECO:0000256" key="4">
    <source>
        <dbReference type="ARBA" id="ARBA00023163"/>
    </source>
</evidence>